<keyword evidence="7" id="KW-0175">Coiled coil</keyword>
<comment type="caution">
    <text evidence="8">The sequence shown here is derived from an EMBL/GenBank/DDBJ whole genome shotgun (WGS) entry which is preliminary data.</text>
</comment>
<evidence type="ECO:0000313" key="9">
    <source>
        <dbReference type="Proteomes" id="UP000027238"/>
    </source>
</evidence>
<dbReference type="Gene3D" id="1.10.630.10">
    <property type="entry name" value="Cytochrome P450"/>
    <property type="match status" value="1"/>
</dbReference>
<dbReference type="Gene3D" id="3.20.20.80">
    <property type="entry name" value="Glycosidases"/>
    <property type="match status" value="1"/>
</dbReference>
<evidence type="ECO:0000256" key="4">
    <source>
        <dbReference type="ARBA" id="ARBA00023002"/>
    </source>
</evidence>
<evidence type="ECO:0000256" key="3">
    <source>
        <dbReference type="ARBA" id="ARBA00022723"/>
    </source>
</evidence>
<comment type="cofactor">
    <cofactor evidence="6">
        <name>heme</name>
        <dbReference type="ChEBI" id="CHEBI:30413"/>
    </cofactor>
</comment>
<comment type="similarity">
    <text evidence="1">Belongs to the cytochrome P450 family.</text>
</comment>
<dbReference type="OrthoDB" id="1046782at2759"/>
<dbReference type="GO" id="GO:0020037">
    <property type="term" value="F:heme binding"/>
    <property type="evidence" value="ECO:0007669"/>
    <property type="project" value="InterPro"/>
</dbReference>
<protein>
    <submittedName>
        <fullName evidence="8">Putative alpha-1,3-glucanase/mutanase</fullName>
    </submittedName>
</protein>
<dbReference type="InterPro" id="IPR050121">
    <property type="entry name" value="Cytochrome_P450_monoxygenase"/>
</dbReference>
<dbReference type="GO" id="GO:0051118">
    <property type="term" value="F:glucan endo-1,3-alpha-glucosidase activity"/>
    <property type="evidence" value="ECO:0007669"/>
    <property type="project" value="InterPro"/>
</dbReference>
<dbReference type="HOGENOM" id="CLU_269717_0_0_1"/>
<dbReference type="InterPro" id="IPR005197">
    <property type="entry name" value="Glyco_hydro_71"/>
</dbReference>
<dbReference type="PANTHER" id="PTHR24305">
    <property type="entry name" value="CYTOCHROME P450"/>
    <property type="match status" value="1"/>
</dbReference>
<dbReference type="Proteomes" id="UP000027238">
    <property type="component" value="Unassembled WGS sequence"/>
</dbReference>
<dbReference type="SUPFAM" id="SSF48264">
    <property type="entry name" value="Cytochrome P450"/>
    <property type="match status" value="1"/>
</dbReference>
<gene>
    <name evidence="8" type="ORF">CSUB01_05720</name>
</gene>
<dbReference type="EMBL" id="JMSE01000528">
    <property type="protein sequence ID" value="KDN69323.1"/>
    <property type="molecule type" value="Genomic_DNA"/>
</dbReference>
<dbReference type="GO" id="GO:0004497">
    <property type="term" value="F:monooxygenase activity"/>
    <property type="evidence" value="ECO:0007669"/>
    <property type="project" value="InterPro"/>
</dbReference>
<dbReference type="InterPro" id="IPR036396">
    <property type="entry name" value="Cyt_P450_sf"/>
</dbReference>
<keyword evidence="9" id="KW-1185">Reference proteome</keyword>
<dbReference type="InterPro" id="IPR002401">
    <property type="entry name" value="Cyt_P450_E_grp-I"/>
</dbReference>
<dbReference type="PRINTS" id="PR00463">
    <property type="entry name" value="EP450I"/>
</dbReference>
<dbReference type="PRINTS" id="PR00385">
    <property type="entry name" value="P450"/>
</dbReference>
<dbReference type="Pfam" id="PF00067">
    <property type="entry name" value="p450"/>
    <property type="match status" value="1"/>
</dbReference>
<dbReference type="STRING" id="1173701.A0A066XJF4"/>
<evidence type="ECO:0000256" key="6">
    <source>
        <dbReference type="PIRSR" id="PIRSR602401-1"/>
    </source>
</evidence>
<sequence length="1211" mass="133267">MYMRAIENALPANVFHCELPFLDHIARLIPRKLFQSFTRQLEQVGACGKEGIEILKKQEGNTHSIFNEMLAECEGEGRSSLTDDVVKIEGAGMMVAGTDTTAAVLTYLIWSVLREESLQKRLEEEIAQLGDDFDDKRLESCSILRAVIEETLRMYPAVPSSLPRIIPEGGASLCSYFIPAKTIVCSPAYTLQHRPDIFPEPHKFCADRYLDPQNVSLKQRQAYVPLGSGARVCIGQNLAMMELRLATAVFFQRCRGARLSDNMRPGSMDMVDYVLLSPKNKTCDIILKNIGDYSSYNLIPSSSRALRLISSLEHITKCQLDGKACYCCFFWPDWSSLGAKKAMAAGGDVADGLFSWAAWPWCYWDMWTYSDASYKDDLGASWWQPEFVEIISWNDYGESHYIGPVREHAMGAFEIGKAPFNYGTLPHDGWRDILPFVIEMYKNNASSVNFEQAVAWYKLVPALAGTAICDRNGTVANTASQLQIEYLPDEVLDDKIFFIAILNRKATVECIIGGKSVEGRFYQGPEGDGPGMYLGDCSPGNHEGTVEVRITRPGDLTLQLVGERISYDCSRWNGFSNFNAYVMSSLDPSSFPVEAEDYTNLVCVNGTGMPKDDTLCQFTCSLDYCPPGACVCTRFGKPPVKPKSTGIKGYPLTKLDASFGGLCSFACNYGFCPQDYCTTTQVALPIWTESLFDPPYCTEGKSFDGMFDDLCQFSCAHGFCPTGVCRCLATGFLNLLDPNTTSTARTLDGINGYGLCSYACARGFCPSNVCYEGTDLNEIGYGPYYDPVEEEYFDDEDPGDLTCKLALAPKNLDDMVKAVDSARVPPTCWNQWALNILFNALLDINNEFSAAIKGYDSLYSAYVGWVKDSVGTQLASFMAVDTGEGNQHFDCVLTLDRHKYDKMGCQYLGLNKLQEGSWTIDYILRDSDGFYAAVLDKLGIERDWIAFGSIELPSTCRDAGSDRPVGHGVRPCLKLTHKKTNAPMAVSKDKVRQQIHVPAPLYMLADHILLQFMQITVANPKEIIDAAMPNITMLANSLMVAQIDLTLNTNEADSGDIVTAASMPIFMLEQVIRSMNNIKEIGTEIVEENKKNLILEILSIVLIAIPFLGEAGGALFGGVAMISRIAALLDIAGSAGLTAYDIVKDPSSAPFAILGLLVGRFGGGFRSEKEAFGEAAKVRKGLSASDIAKFGEDFVAKDSKVQKIVNGCLKA</sequence>
<organism evidence="8 9">
    <name type="scientific">Colletotrichum sublineola</name>
    <name type="common">Sorghum anthracnose fungus</name>
    <dbReference type="NCBI Taxonomy" id="1173701"/>
    <lineage>
        <taxon>Eukaryota</taxon>
        <taxon>Fungi</taxon>
        <taxon>Dikarya</taxon>
        <taxon>Ascomycota</taxon>
        <taxon>Pezizomycotina</taxon>
        <taxon>Sordariomycetes</taxon>
        <taxon>Hypocreomycetidae</taxon>
        <taxon>Glomerellales</taxon>
        <taxon>Glomerellaceae</taxon>
        <taxon>Colletotrichum</taxon>
        <taxon>Colletotrichum graminicola species complex</taxon>
    </lineage>
</organism>
<evidence type="ECO:0000256" key="2">
    <source>
        <dbReference type="ARBA" id="ARBA00022617"/>
    </source>
</evidence>
<dbReference type="InterPro" id="IPR001128">
    <property type="entry name" value="Cyt_P450"/>
</dbReference>
<evidence type="ECO:0000256" key="7">
    <source>
        <dbReference type="SAM" id="Coils"/>
    </source>
</evidence>
<dbReference type="GO" id="GO:0005506">
    <property type="term" value="F:iron ion binding"/>
    <property type="evidence" value="ECO:0007669"/>
    <property type="project" value="InterPro"/>
</dbReference>
<keyword evidence="4" id="KW-0560">Oxidoreductase</keyword>
<dbReference type="eggNOG" id="KOG0157">
    <property type="taxonomic scope" value="Eukaryota"/>
</dbReference>
<accession>A0A066XJF4</accession>
<keyword evidence="3 6" id="KW-0479">Metal-binding</keyword>
<evidence type="ECO:0000313" key="8">
    <source>
        <dbReference type="EMBL" id="KDN69323.1"/>
    </source>
</evidence>
<keyword evidence="5 6" id="KW-0408">Iron</keyword>
<dbReference type="GO" id="GO:0016705">
    <property type="term" value="F:oxidoreductase activity, acting on paired donors, with incorporation or reduction of molecular oxygen"/>
    <property type="evidence" value="ECO:0007669"/>
    <property type="project" value="InterPro"/>
</dbReference>
<dbReference type="Pfam" id="PF03659">
    <property type="entry name" value="Glyco_hydro_71"/>
    <property type="match status" value="2"/>
</dbReference>
<name>A0A066XJF4_COLSU</name>
<proteinExistence type="inferred from homology"/>
<feature type="binding site" description="axial binding residue" evidence="6">
    <location>
        <position position="233"/>
    </location>
    <ligand>
        <name>heme</name>
        <dbReference type="ChEBI" id="CHEBI:30413"/>
    </ligand>
    <ligandPart>
        <name>Fe</name>
        <dbReference type="ChEBI" id="CHEBI:18248"/>
    </ligandPart>
</feature>
<evidence type="ECO:0000256" key="5">
    <source>
        <dbReference type="ARBA" id="ARBA00023004"/>
    </source>
</evidence>
<feature type="coiled-coil region" evidence="7">
    <location>
        <begin position="112"/>
        <end position="139"/>
    </location>
</feature>
<evidence type="ECO:0000256" key="1">
    <source>
        <dbReference type="ARBA" id="ARBA00010617"/>
    </source>
</evidence>
<reference evidence="9" key="1">
    <citation type="journal article" date="2014" name="Genome Announc.">
        <title>Draft genome sequence of Colletotrichum sublineola, a destructive pathogen of cultivated sorghum.</title>
        <authorList>
            <person name="Baroncelli R."/>
            <person name="Sanz-Martin J.M."/>
            <person name="Rech G.E."/>
            <person name="Sukno S.A."/>
            <person name="Thon M.R."/>
        </authorList>
    </citation>
    <scope>NUCLEOTIDE SEQUENCE [LARGE SCALE GENOMIC DNA]</scope>
    <source>
        <strain evidence="9">TX430BB</strain>
    </source>
</reference>
<dbReference type="PANTHER" id="PTHR24305:SF96">
    <property type="entry name" value="CYTOCHROME P450 MONOOXYGENASE STCB-RELATED"/>
    <property type="match status" value="1"/>
</dbReference>
<dbReference type="AlphaFoldDB" id="A0A066XJF4"/>
<keyword evidence="2 6" id="KW-0349">Heme</keyword>
<dbReference type="CDD" id="cd11577">
    <property type="entry name" value="GH71"/>
    <property type="match status" value="1"/>
</dbReference>